<dbReference type="Proteomes" id="UP001597191">
    <property type="component" value="Unassembled WGS sequence"/>
</dbReference>
<feature type="transmembrane region" description="Helical" evidence="1">
    <location>
        <begin position="186"/>
        <end position="205"/>
    </location>
</feature>
<keyword evidence="1" id="KW-0472">Membrane</keyword>
<keyword evidence="1" id="KW-0812">Transmembrane</keyword>
<feature type="transmembrane region" description="Helical" evidence="1">
    <location>
        <begin position="133"/>
        <end position="155"/>
    </location>
</feature>
<feature type="transmembrane region" description="Helical" evidence="1">
    <location>
        <begin position="211"/>
        <end position="229"/>
    </location>
</feature>
<gene>
    <name evidence="2" type="ORF">ACFQ4R_04710</name>
</gene>
<dbReference type="EMBL" id="JBHTOH010000029">
    <property type="protein sequence ID" value="MFD1410912.1"/>
    <property type="molecule type" value="Genomic_DNA"/>
</dbReference>
<evidence type="ECO:0000256" key="1">
    <source>
        <dbReference type="SAM" id="Phobius"/>
    </source>
</evidence>
<keyword evidence="1" id="KW-1133">Transmembrane helix</keyword>
<protein>
    <submittedName>
        <fullName evidence="2">Conjugal transfer protein TrbL family protein</fullName>
    </submittedName>
</protein>
<evidence type="ECO:0000313" key="2">
    <source>
        <dbReference type="EMBL" id="MFD1410912.1"/>
    </source>
</evidence>
<keyword evidence="3" id="KW-1185">Reference proteome</keyword>
<organism evidence="2 3">
    <name type="scientific">Lapidilactobacillus gannanensis</name>
    <dbReference type="NCBI Taxonomy" id="2486002"/>
    <lineage>
        <taxon>Bacteria</taxon>
        <taxon>Bacillati</taxon>
        <taxon>Bacillota</taxon>
        <taxon>Bacilli</taxon>
        <taxon>Lactobacillales</taxon>
        <taxon>Lactobacillaceae</taxon>
        <taxon>Lapidilactobacillus</taxon>
    </lineage>
</organism>
<feature type="transmembrane region" description="Helical" evidence="1">
    <location>
        <begin position="29"/>
        <end position="54"/>
    </location>
</feature>
<evidence type="ECO:0000313" key="3">
    <source>
        <dbReference type="Proteomes" id="UP001597191"/>
    </source>
</evidence>
<feature type="transmembrane region" description="Helical" evidence="1">
    <location>
        <begin position="75"/>
        <end position="98"/>
    </location>
</feature>
<sequence>MSGLLDGLFNICKAVIDQANQSLPIVKTWYAIFLSFATSLVVVVVLGRIVMTILKEADESTDVTWANIIMDGIKSAAVIPVFVFLQGFIQGSITLPLLKYMFSSDQQFTAKSITGMNKVPGLKNVGVPLPLQILFLLIFTVVTVVFFIKMCVFVADMAWYNLTTPLAAMSMATESFDYSGTWWKKYIYYNASIISQVLCMSLSVWCFTNMAKYGFIAFIASIGFGFLVVKTPDAVKDFWASTGVTKSAGMGAMRMFQNYFRNH</sequence>
<dbReference type="InterPro" id="IPR046084">
    <property type="entry name" value="TrbL_4"/>
</dbReference>
<proteinExistence type="predicted"/>
<reference evidence="3" key="1">
    <citation type="journal article" date="2019" name="Int. J. Syst. Evol. Microbiol.">
        <title>The Global Catalogue of Microorganisms (GCM) 10K type strain sequencing project: providing services to taxonomists for standard genome sequencing and annotation.</title>
        <authorList>
            <consortium name="The Broad Institute Genomics Platform"/>
            <consortium name="The Broad Institute Genome Sequencing Center for Infectious Disease"/>
            <person name="Wu L."/>
            <person name="Ma J."/>
        </authorList>
    </citation>
    <scope>NUCLEOTIDE SEQUENCE [LARGE SCALE GENOMIC DNA]</scope>
    <source>
        <strain evidence="3">CCM 8937</strain>
    </source>
</reference>
<dbReference type="Pfam" id="PF19597">
    <property type="entry name" value="TrbL_4"/>
    <property type="match status" value="1"/>
</dbReference>
<accession>A0ABW4BPN8</accession>
<comment type="caution">
    <text evidence="2">The sequence shown here is derived from an EMBL/GenBank/DDBJ whole genome shotgun (WGS) entry which is preliminary data.</text>
</comment>
<name>A0ABW4BPN8_9LACO</name>
<dbReference type="RefSeq" id="WP_125647622.1">
    <property type="nucleotide sequence ID" value="NZ_JBHTOH010000029.1"/>
</dbReference>